<sequence>MSLTLIIVLCVGAVLVVALVNACWAAEKSAPSKAGVQTPDAVMLLAEAAPLEPAGSPAMSISEPVLTHPSVPLSVLMSDMFEPERAPVAAAAQLTASASLSARVTYVQYTEIILVRRRH</sequence>
<dbReference type="Proteomes" id="UP000265431">
    <property type="component" value="Unassembled WGS sequence"/>
</dbReference>
<comment type="caution">
    <text evidence="1">The sequence shown here is derived from an EMBL/GenBank/DDBJ whole genome shotgun (WGS) entry which is preliminary data.</text>
</comment>
<name>A0A399QTN1_9PROT</name>
<reference evidence="1 2" key="1">
    <citation type="submission" date="2018-08" db="EMBL/GenBank/DDBJ databases">
        <title>Henriciella mobilis sp. nov., isolated from seawater.</title>
        <authorList>
            <person name="Cheng H."/>
            <person name="Wu Y.-H."/>
            <person name="Xu X.-W."/>
            <person name="Guo L.-L."/>
        </authorList>
    </citation>
    <scope>NUCLEOTIDE SEQUENCE [LARGE SCALE GENOMIC DNA]</scope>
    <source>
        <strain evidence="1 2">CCUG66934</strain>
    </source>
</reference>
<evidence type="ECO:0000313" key="1">
    <source>
        <dbReference type="EMBL" id="RIJ21604.1"/>
    </source>
</evidence>
<dbReference type="RefSeq" id="WP_119380323.1">
    <property type="nucleotide sequence ID" value="NZ_QWGB01000008.1"/>
</dbReference>
<gene>
    <name evidence="1" type="ORF">D1224_12635</name>
</gene>
<protein>
    <submittedName>
        <fullName evidence="1">Uncharacterized protein</fullName>
    </submittedName>
</protein>
<accession>A0A399QTN1</accession>
<evidence type="ECO:0000313" key="2">
    <source>
        <dbReference type="Proteomes" id="UP000265431"/>
    </source>
</evidence>
<proteinExistence type="predicted"/>
<dbReference type="AlphaFoldDB" id="A0A399QTN1"/>
<organism evidence="1 2">
    <name type="scientific">Henriciella barbarensis</name>
    <dbReference type="NCBI Taxonomy" id="86342"/>
    <lineage>
        <taxon>Bacteria</taxon>
        <taxon>Pseudomonadati</taxon>
        <taxon>Pseudomonadota</taxon>
        <taxon>Alphaproteobacteria</taxon>
        <taxon>Hyphomonadales</taxon>
        <taxon>Hyphomonadaceae</taxon>
        <taxon>Henriciella</taxon>
    </lineage>
</organism>
<dbReference type="EMBL" id="QWGB01000008">
    <property type="protein sequence ID" value="RIJ21604.1"/>
    <property type="molecule type" value="Genomic_DNA"/>
</dbReference>
<keyword evidence="2" id="KW-1185">Reference proteome</keyword>